<proteinExistence type="predicted"/>
<dbReference type="InterPro" id="IPR023213">
    <property type="entry name" value="CAT-like_dom_sf"/>
</dbReference>
<name>A0A6A3CAD3_HIBSY</name>
<gene>
    <name evidence="3" type="ORF">F3Y22_tig00007179pilonHSYRG00028</name>
</gene>
<evidence type="ECO:0000313" key="4">
    <source>
        <dbReference type="Proteomes" id="UP000436088"/>
    </source>
</evidence>
<evidence type="ECO:0000313" key="3">
    <source>
        <dbReference type="EMBL" id="KAE8726235.1"/>
    </source>
</evidence>
<evidence type="ECO:0000256" key="2">
    <source>
        <dbReference type="ARBA" id="ARBA00023315"/>
    </source>
</evidence>
<dbReference type="Pfam" id="PF02458">
    <property type="entry name" value="Transferase"/>
    <property type="match status" value="1"/>
</dbReference>
<reference evidence="3" key="1">
    <citation type="submission" date="2019-09" db="EMBL/GenBank/DDBJ databases">
        <title>Draft genome information of white flower Hibiscus syriacus.</title>
        <authorList>
            <person name="Kim Y.-M."/>
        </authorList>
    </citation>
    <scope>NUCLEOTIDE SEQUENCE [LARGE SCALE GENOMIC DNA]</scope>
    <source>
        <strain evidence="3">YM2019G1</strain>
    </source>
</reference>
<keyword evidence="2" id="KW-0012">Acyltransferase</keyword>
<protein>
    <submittedName>
        <fullName evidence="3">Uncharacterized protein</fullName>
    </submittedName>
</protein>
<dbReference type="PANTHER" id="PTHR31625">
    <property type="match status" value="1"/>
</dbReference>
<dbReference type="AlphaFoldDB" id="A0A6A3CAD3"/>
<dbReference type="EMBL" id="VEPZ02000377">
    <property type="protein sequence ID" value="KAE8726235.1"/>
    <property type="molecule type" value="Genomic_DNA"/>
</dbReference>
<accession>A0A6A3CAD3</accession>
<evidence type="ECO:0000256" key="1">
    <source>
        <dbReference type="ARBA" id="ARBA00022679"/>
    </source>
</evidence>
<keyword evidence="1" id="KW-0808">Transferase</keyword>
<dbReference type="InterPro" id="IPR051504">
    <property type="entry name" value="Plant_metabolite_acyltrans"/>
</dbReference>
<sequence length="141" mass="15592">METILPELKSSLSLTLQLFFPFAGYLVLPPPPQMPSILYTEGDYVALVVYDSTADFNHLVADHARHCREFQALVPNSPPAIATSRSNGCKHMQRPTMAVQVTIFPNVGISIGVGFSHIAADGRTLAHFMKSWHRFINLKGI</sequence>
<dbReference type="Gene3D" id="3.30.559.10">
    <property type="entry name" value="Chloramphenicol acetyltransferase-like domain"/>
    <property type="match status" value="1"/>
</dbReference>
<comment type="caution">
    <text evidence="3">The sequence shown here is derived from an EMBL/GenBank/DDBJ whole genome shotgun (WGS) entry which is preliminary data.</text>
</comment>
<organism evidence="3 4">
    <name type="scientific">Hibiscus syriacus</name>
    <name type="common">Rose of Sharon</name>
    <dbReference type="NCBI Taxonomy" id="106335"/>
    <lineage>
        <taxon>Eukaryota</taxon>
        <taxon>Viridiplantae</taxon>
        <taxon>Streptophyta</taxon>
        <taxon>Embryophyta</taxon>
        <taxon>Tracheophyta</taxon>
        <taxon>Spermatophyta</taxon>
        <taxon>Magnoliopsida</taxon>
        <taxon>eudicotyledons</taxon>
        <taxon>Gunneridae</taxon>
        <taxon>Pentapetalae</taxon>
        <taxon>rosids</taxon>
        <taxon>malvids</taxon>
        <taxon>Malvales</taxon>
        <taxon>Malvaceae</taxon>
        <taxon>Malvoideae</taxon>
        <taxon>Hibiscus</taxon>
    </lineage>
</organism>
<dbReference type="Proteomes" id="UP000436088">
    <property type="component" value="Unassembled WGS sequence"/>
</dbReference>
<dbReference type="GO" id="GO:0016747">
    <property type="term" value="F:acyltransferase activity, transferring groups other than amino-acyl groups"/>
    <property type="evidence" value="ECO:0007669"/>
    <property type="project" value="UniProtKB-ARBA"/>
</dbReference>
<keyword evidence="4" id="KW-1185">Reference proteome</keyword>